<keyword evidence="1" id="KW-1133">Transmembrane helix</keyword>
<reference evidence="2 3" key="1">
    <citation type="journal article" date="2017" name="ISME J.">
        <title>Energy and carbon metabolisms in a deep terrestrial subsurface fluid microbial community.</title>
        <authorList>
            <person name="Momper L."/>
            <person name="Jungbluth S.P."/>
            <person name="Lee M.D."/>
            <person name="Amend J.P."/>
        </authorList>
    </citation>
    <scope>NUCLEOTIDE SEQUENCE [LARGE SCALE GENOMIC DNA]</scope>
    <source>
        <strain evidence="2">SURF_46</strain>
    </source>
</reference>
<dbReference type="AlphaFoldDB" id="A0A3A4ZEX9"/>
<protein>
    <submittedName>
        <fullName evidence="2">Uncharacterized protein</fullName>
    </submittedName>
</protein>
<comment type="caution">
    <text evidence="2">The sequence shown here is derived from an EMBL/GenBank/DDBJ whole genome shotgun (WGS) entry which is preliminary data.</text>
</comment>
<keyword evidence="1" id="KW-0812">Transmembrane</keyword>
<proteinExistence type="predicted"/>
<feature type="transmembrane region" description="Helical" evidence="1">
    <location>
        <begin position="58"/>
        <end position="78"/>
    </location>
</feature>
<dbReference type="Proteomes" id="UP000265540">
    <property type="component" value="Unassembled WGS sequence"/>
</dbReference>
<dbReference type="EMBL" id="QZJF01000007">
    <property type="protein sequence ID" value="RJR27735.1"/>
    <property type="molecule type" value="Genomic_DNA"/>
</dbReference>
<evidence type="ECO:0000313" key="3">
    <source>
        <dbReference type="Proteomes" id="UP000265540"/>
    </source>
</evidence>
<accession>A0A3A4ZEX9</accession>
<feature type="transmembrane region" description="Helical" evidence="1">
    <location>
        <begin position="28"/>
        <end position="52"/>
    </location>
</feature>
<gene>
    <name evidence="2" type="ORF">C4561_01385</name>
</gene>
<name>A0A3A4ZEX9_UNCKA</name>
<sequence>MTLEEKKDEIVMKIRKDETTLRKSFPELIIVLFAMVFIGMSSILLSAALLVLPVQWPPFILSVILGLIGLSLAVKVSVKLIREIKIAMIEKKIEERDMKVELD</sequence>
<evidence type="ECO:0000256" key="1">
    <source>
        <dbReference type="SAM" id="Phobius"/>
    </source>
</evidence>
<organism evidence="2 3">
    <name type="scientific">candidate division WWE3 bacterium</name>
    <dbReference type="NCBI Taxonomy" id="2053526"/>
    <lineage>
        <taxon>Bacteria</taxon>
        <taxon>Katanobacteria</taxon>
    </lineage>
</organism>
<keyword evidence="1" id="KW-0472">Membrane</keyword>
<evidence type="ECO:0000313" key="2">
    <source>
        <dbReference type="EMBL" id="RJR27735.1"/>
    </source>
</evidence>